<gene>
    <name evidence="1" type="ORF">GHK86_16390</name>
</gene>
<dbReference type="InterPro" id="IPR029045">
    <property type="entry name" value="ClpP/crotonase-like_dom_sf"/>
</dbReference>
<dbReference type="EMBL" id="WJHE01000931">
    <property type="protein sequence ID" value="MST34294.1"/>
    <property type="molecule type" value="Genomic_DNA"/>
</dbReference>
<dbReference type="EC" id="4.2.1.17" evidence="1"/>
<dbReference type="SUPFAM" id="SSF52096">
    <property type="entry name" value="ClpP/crotonase"/>
    <property type="match status" value="1"/>
</dbReference>
<dbReference type="GO" id="GO:0004300">
    <property type="term" value="F:enoyl-CoA hydratase activity"/>
    <property type="evidence" value="ECO:0007669"/>
    <property type="project" value="UniProtKB-EC"/>
</dbReference>
<reference evidence="1 2" key="1">
    <citation type="submission" date="2019-11" db="EMBL/GenBank/DDBJ databases">
        <title>Acidiferrimicrobium australis gen. nov., sp. nov., an acidophilic and obligately heterotrophic, member of the Actinobacteria that catalyses dissimilatory oxido- reduction of iron isolated from metal-rich acidic water in Chile.</title>
        <authorList>
            <person name="Gonzalez D."/>
            <person name="Huber K."/>
            <person name="Hedrich S."/>
            <person name="Rojas-Villalobos C."/>
            <person name="Quatrini R."/>
            <person name="Dinamarca M.A."/>
            <person name="Schwarz A."/>
            <person name="Canales C."/>
            <person name="Nancucheo I."/>
        </authorList>
    </citation>
    <scope>NUCLEOTIDE SEQUENCE [LARGE SCALE GENOMIC DNA]</scope>
    <source>
        <strain evidence="1 2">USS-CCA1</strain>
    </source>
</reference>
<feature type="non-terminal residue" evidence="1">
    <location>
        <position position="57"/>
    </location>
</feature>
<protein>
    <submittedName>
        <fullName evidence="1">Enoyl-CoA hydratase</fullName>
        <ecNumber evidence="1">4.2.1.17</ecNumber>
    </submittedName>
</protein>
<evidence type="ECO:0000313" key="1">
    <source>
        <dbReference type="EMBL" id="MST34294.1"/>
    </source>
</evidence>
<sequence length="57" mass="5713">MPDATAPETAAVRYEGAAGVATLTMAQVATRNALTAELMAGLVEGLERAAADPAVRA</sequence>
<comment type="caution">
    <text evidence="1">The sequence shown here is derived from an EMBL/GenBank/DDBJ whole genome shotgun (WGS) entry which is preliminary data.</text>
</comment>
<dbReference type="Proteomes" id="UP000437736">
    <property type="component" value="Unassembled WGS sequence"/>
</dbReference>
<accession>A0ABW9QXA1</accession>
<name>A0ABW9QXA1_9ACTN</name>
<proteinExistence type="predicted"/>
<keyword evidence="1" id="KW-0456">Lyase</keyword>
<evidence type="ECO:0000313" key="2">
    <source>
        <dbReference type="Proteomes" id="UP000437736"/>
    </source>
</evidence>
<keyword evidence="2" id="KW-1185">Reference proteome</keyword>
<organism evidence="1 2">
    <name type="scientific">Acidiferrimicrobium australe</name>
    <dbReference type="NCBI Taxonomy" id="2664430"/>
    <lineage>
        <taxon>Bacteria</taxon>
        <taxon>Bacillati</taxon>
        <taxon>Actinomycetota</taxon>
        <taxon>Acidimicrobiia</taxon>
        <taxon>Acidimicrobiales</taxon>
        <taxon>Acidimicrobiaceae</taxon>
        <taxon>Acidiferrimicrobium</taxon>
    </lineage>
</organism>
<dbReference type="Gene3D" id="3.30.300.220">
    <property type="match status" value="1"/>
</dbReference>